<feature type="compositionally biased region" description="Basic and acidic residues" evidence="11">
    <location>
        <begin position="1316"/>
        <end position="1353"/>
    </location>
</feature>
<keyword evidence="7" id="KW-0175">Coiled coil</keyword>
<dbReference type="InterPro" id="IPR036034">
    <property type="entry name" value="PDZ_sf"/>
</dbReference>
<dbReference type="FunFam" id="2.60.200.20:FF:000006">
    <property type="entry name" value="Afadin, adherens junction formation factor"/>
    <property type="match status" value="1"/>
</dbReference>
<reference evidence="15" key="1">
    <citation type="submission" date="2025-08" db="UniProtKB">
        <authorList>
            <consortium name="Ensembl"/>
        </authorList>
    </citation>
    <scope>IDENTIFICATION</scope>
</reference>
<dbReference type="PROSITE" id="PS51126">
    <property type="entry name" value="DILUTE"/>
    <property type="match status" value="1"/>
</dbReference>
<accession>A0A8C5DT39</accession>
<feature type="domain" description="Ras-associating" evidence="13">
    <location>
        <begin position="38"/>
        <end position="133"/>
    </location>
</feature>
<dbReference type="Pfam" id="PF00498">
    <property type="entry name" value="FHA"/>
    <property type="match status" value="1"/>
</dbReference>
<dbReference type="SMART" id="SM00228">
    <property type="entry name" value="PDZ"/>
    <property type="match status" value="1"/>
</dbReference>
<feature type="compositionally biased region" description="Basic and acidic residues" evidence="11">
    <location>
        <begin position="332"/>
        <end position="349"/>
    </location>
</feature>
<gene>
    <name evidence="15" type="primary">afdna</name>
</gene>
<dbReference type="CDD" id="cd01782">
    <property type="entry name" value="RA1_Afadin"/>
    <property type="match status" value="1"/>
</dbReference>
<keyword evidence="4" id="KW-0130">Cell adhesion</keyword>
<feature type="compositionally biased region" description="Polar residues" evidence="11">
    <location>
        <begin position="1282"/>
        <end position="1291"/>
    </location>
</feature>
<dbReference type="Pfam" id="PF00788">
    <property type="entry name" value="RA"/>
    <property type="match status" value="2"/>
</dbReference>
<evidence type="ECO:0000256" key="4">
    <source>
        <dbReference type="ARBA" id="ARBA00022889"/>
    </source>
</evidence>
<feature type="compositionally biased region" description="Basic and acidic residues" evidence="11">
    <location>
        <begin position="1412"/>
        <end position="1421"/>
    </location>
</feature>
<name>A0A8C5DT39_GOUWI</name>
<keyword evidence="6" id="KW-0007">Acetylation</keyword>
<dbReference type="SMART" id="SM01132">
    <property type="entry name" value="DIL"/>
    <property type="match status" value="1"/>
</dbReference>
<feature type="region of interest" description="Disordered" evidence="11">
    <location>
        <begin position="1401"/>
        <end position="1421"/>
    </location>
</feature>
<comment type="subcellular location">
    <subcellularLocation>
        <location evidence="1">Cell junction</location>
        <location evidence="1">Adherens junction</location>
    </subcellularLocation>
</comment>
<dbReference type="FunFam" id="3.10.20.90:FF:000033">
    <property type="entry name" value="afadin isoform X1"/>
    <property type="match status" value="1"/>
</dbReference>
<dbReference type="SUPFAM" id="SSF50156">
    <property type="entry name" value="PDZ domain-like"/>
    <property type="match status" value="1"/>
</dbReference>
<dbReference type="Ensembl" id="ENSGWIT00000012796.1">
    <property type="protein sequence ID" value="ENSGWIP00000011481.1"/>
    <property type="gene ID" value="ENSGWIG00000005542.1"/>
</dbReference>
<dbReference type="Proteomes" id="UP000694680">
    <property type="component" value="Unassembled WGS sequence"/>
</dbReference>
<evidence type="ECO:0000259" key="13">
    <source>
        <dbReference type="PROSITE" id="PS50200"/>
    </source>
</evidence>
<dbReference type="GO" id="GO:0005737">
    <property type="term" value="C:cytoplasm"/>
    <property type="evidence" value="ECO:0007669"/>
    <property type="project" value="UniProtKB-ARBA"/>
</dbReference>
<evidence type="ECO:0000256" key="8">
    <source>
        <dbReference type="ARBA" id="ARBA00058472"/>
    </source>
</evidence>
<dbReference type="InterPro" id="IPR008984">
    <property type="entry name" value="SMAD_FHA_dom_sf"/>
</dbReference>
<feature type="compositionally biased region" description="Polar residues" evidence="11">
    <location>
        <begin position="1073"/>
        <end position="1083"/>
    </location>
</feature>
<dbReference type="InterPro" id="IPR037977">
    <property type="entry name" value="CBD_Afadin"/>
</dbReference>
<dbReference type="Pfam" id="PF00595">
    <property type="entry name" value="PDZ"/>
    <property type="match status" value="1"/>
</dbReference>
<feature type="domain" description="Ras-associating" evidence="13">
    <location>
        <begin position="237"/>
        <end position="330"/>
    </location>
</feature>
<proteinExistence type="predicted"/>
<sequence>MSGSREEERRKLADIINHWNANRLDLFEISRPTEDLEFHGVMRFYFQDRVAGNFATKCIRVSSTATTQDVIETLAEKFRPDMRMLSSPRYSLYEVHVSGEERQLDLDEKPLVVQLNWNKDDREGRFVLKNENDILPKKSQSNGPEKEKDGVIQNFKRTLSKKEKKKEKKREKEFARIPDGDDQMENNRLAAEVYKDMPETSFTRTISNPEVVMKRRRQQKLEKRMQEFMSSDGRPDSGGTLRIYADSLKPNIPYKTILLSTRDTADFAVVEALEKYGLEKENPREYCIARQDDKSGKESILDDAECPLQIFRDWPADRGALVFQLKKRPPDFQSRKGRKVEDKGLRGKEGSLPPEKLPYLVELSPGRGNHYAYYAYRHHEDGSDSRDKPKLYRLQHSITEVGSDCTEDGAIQLLGPGILPHHCNLMHSEGLVTVTPHGPDADNFVDGQRVTETTVLRSGSTLQFGSAHVFKFVDPMFDQKREPASSMMRSRHKSGACALVCVCVCVCDTSPHVSVCPCRPQDVSDRAELTLPASIEFRDNSEDTFLSAIINYTNSSTVHFKLSPTYVLYMACRFVLSPAHRPDMSPSEKTHKVIAIVNKMVSMMEGVIQVRDQVGSKQKNIAGALAFWMANASELLNFIKQDRDLSRITLDAQDILAHLVQMAFKYLVHCLQADLNNYMPAFLDDPEEHNPQRPKIEDVLHTLTGAMSLLRRCRVNAALTIQLFSQLFHFINMWLFNKLVTDTDSGLCCHYWGAILRQQLSHIEAWAEKQGLELAADCHLSRIVQATTLLTMDKYSMQDVQNIHNTCFKLNSLQLHALMTNYHCAPDEPYIPPELIDHVVAVAENTADELARSDGREVQLEEDPDLQLPFLLPEDGYSCDVVRSLPNGLQDFLDPLLQRGFCRLTPHPRSPGTWTVHFEGADFIKLAVSHRPVLLSLQPMRKEPEVVTVTLKKHNGMGLSIVAAKGAGQEKLGIYIKSVVKGGAADVDGRLAAGDQLLSVDGRSLVGLSQERAAELMTRTGSVVTLEVAKQGAIYHGLATLLNQPSPLMQRASDRSREKNGKMRPKSEGFELYNNSVQNGSPESPQPGWDSYPEPKKMSSEDRLLKNRADHRSSPNVASESPCDPHSTNTTLKTYINITCNMLLQDEPSPPHPEAYPIPTQTYPREYFTIPASKSQDRVAPGQGPPQHWQGMEDRERLPLGDNVHNNVQQRINHSQEELYPPPAGMRPDERMGGVNLWAPAPQVSSSLESSTSSQEHLNFSASSSSSSKNQKTGPGRWKTPNAPQSAQQPHPNQPPSRSDLPPPPPPPPASYPDQAADRKKREEQQRWYEKEKARLEEERWEERKRREQERKLGQIRANPVMPVQHHNNGMDTVIRELLPQQQPRTIERRDLQYITISKEELSTSDSLSPDPWKRDAREKAEKQQQLHIVDLLDKEIQELQAKPERTAEESDRLRKLMLEWQFQKRLQESKQSDEDEEEEDDEDVDTMLIMQRLEAEKRARVRQGGGRSFRTTPSRFCFSVLLPISPRGRAVWGEGAEPPTVRLMEGKTEATE</sequence>
<evidence type="ECO:0000256" key="2">
    <source>
        <dbReference type="ARBA" id="ARBA00022553"/>
    </source>
</evidence>
<dbReference type="CDD" id="cd06789">
    <property type="entry name" value="PDZ_AFDN-like"/>
    <property type="match status" value="1"/>
</dbReference>
<dbReference type="Gene3D" id="2.30.42.10">
    <property type="match status" value="1"/>
</dbReference>
<keyword evidence="5" id="KW-0965">Cell junction</keyword>
<feature type="compositionally biased region" description="Basic and acidic residues" evidence="11">
    <location>
        <begin position="1093"/>
        <end position="1113"/>
    </location>
</feature>
<evidence type="ECO:0000256" key="3">
    <source>
        <dbReference type="ARBA" id="ARBA00022737"/>
    </source>
</evidence>
<feature type="region of interest" description="Disordered" evidence="11">
    <location>
        <begin position="131"/>
        <end position="173"/>
    </location>
</feature>
<evidence type="ECO:0000256" key="6">
    <source>
        <dbReference type="ARBA" id="ARBA00022990"/>
    </source>
</evidence>
<keyword evidence="16" id="KW-1185">Reference proteome</keyword>
<dbReference type="InterPro" id="IPR002710">
    <property type="entry name" value="Dilute_dom"/>
</dbReference>
<feature type="compositionally biased region" description="Pro residues" evidence="11">
    <location>
        <begin position="1301"/>
        <end position="1311"/>
    </location>
</feature>
<evidence type="ECO:0000256" key="10">
    <source>
        <dbReference type="ARBA" id="ARBA00083790"/>
    </source>
</evidence>
<evidence type="ECO:0000256" key="9">
    <source>
        <dbReference type="ARBA" id="ARBA00073709"/>
    </source>
</evidence>
<feature type="domain" description="Dilute" evidence="14">
    <location>
        <begin position="598"/>
        <end position="845"/>
    </location>
</feature>
<evidence type="ECO:0000313" key="16">
    <source>
        <dbReference type="Proteomes" id="UP000694680"/>
    </source>
</evidence>
<evidence type="ECO:0000256" key="11">
    <source>
        <dbReference type="SAM" id="MobiDB-lite"/>
    </source>
</evidence>
<dbReference type="InterPro" id="IPR001478">
    <property type="entry name" value="PDZ"/>
</dbReference>
<comment type="function">
    <text evidence="8">Belongs to an adhesion system, probably together with the E-cadherin-catenin system, which plays a role in the organization of homotypic, interneuronal and heterotypic cell-cell adherens junctions (AJs). Nectin- and actin-filament-binding protein that connects nectin to the actin cytoskeleton. May play a key role in the organization of epithelial structures of the embryonic ectoderm. Essential for the organization of adherens junctions.</text>
</comment>
<feature type="compositionally biased region" description="Basic residues" evidence="11">
    <location>
        <begin position="158"/>
        <end position="169"/>
    </location>
</feature>
<dbReference type="Pfam" id="PF01843">
    <property type="entry name" value="DIL"/>
    <property type="match status" value="1"/>
</dbReference>
<dbReference type="InterPro" id="IPR028842">
    <property type="entry name" value="Afadin"/>
</dbReference>
<keyword evidence="3" id="KW-0677">Repeat</keyword>
<organism evidence="15 16">
    <name type="scientific">Gouania willdenowi</name>
    <name type="common">Blunt-snouted clingfish</name>
    <name type="synonym">Lepadogaster willdenowi</name>
    <dbReference type="NCBI Taxonomy" id="441366"/>
    <lineage>
        <taxon>Eukaryota</taxon>
        <taxon>Metazoa</taxon>
        <taxon>Chordata</taxon>
        <taxon>Craniata</taxon>
        <taxon>Vertebrata</taxon>
        <taxon>Euteleostomi</taxon>
        <taxon>Actinopterygii</taxon>
        <taxon>Neopterygii</taxon>
        <taxon>Teleostei</taxon>
        <taxon>Neoteleostei</taxon>
        <taxon>Acanthomorphata</taxon>
        <taxon>Ovalentaria</taxon>
        <taxon>Blenniimorphae</taxon>
        <taxon>Blenniiformes</taxon>
        <taxon>Gobiesocoidei</taxon>
        <taxon>Gobiesocidae</taxon>
        <taxon>Gobiesocinae</taxon>
        <taxon>Gouania</taxon>
    </lineage>
</organism>
<dbReference type="InterPro" id="IPR000253">
    <property type="entry name" value="FHA_dom"/>
</dbReference>
<dbReference type="Gene3D" id="3.10.20.90">
    <property type="entry name" value="Phosphatidylinositol 3-kinase Catalytic Subunit, Chain A, domain 1"/>
    <property type="match status" value="2"/>
</dbReference>
<keyword evidence="2" id="KW-0597">Phosphoprotein</keyword>
<dbReference type="FunFam" id="3.10.20.90:FF:000025">
    <property type="entry name" value="Afadin, adherens junction formation factor"/>
    <property type="match status" value="1"/>
</dbReference>
<evidence type="ECO:0000259" key="12">
    <source>
        <dbReference type="PROSITE" id="PS50106"/>
    </source>
</evidence>
<dbReference type="InterPro" id="IPR029071">
    <property type="entry name" value="Ubiquitin-like_domsf"/>
</dbReference>
<feature type="compositionally biased region" description="Polar residues" evidence="11">
    <location>
        <begin position="1204"/>
        <end position="1213"/>
    </location>
</feature>
<dbReference type="PANTHER" id="PTHR10398">
    <property type="entry name" value="AFADIN"/>
    <property type="match status" value="1"/>
</dbReference>
<feature type="region of interest" description="Disordered" evidence="11">
    <location>
        <begin position="1174"/>
        <end position="1367"/>
    </location>
</feature>
<feature type="compositionally biased region" description="Low complexity" evidence="11">
    <location>
        <begin position="1245"/>
        <end position="1254"/>
    </location>
</feature>
<dbReference type="GO" id="GO:0005912">
    <property type="term" value="C:adherens junction"/>
    <property type="evidence" value="ECO:0007669"/>
    <property type="project" value="UniProtKB-SubCell"/>
</dbReference>
<feature type="domain" description="PDZ" evidence="12">
    <location>
        <begin position="946"/>
        <end position="1032"/>
    </location>
</feature>
<dbReference type="InterPro" id="IPR000159">
    <property type="entry name" value="RA_dom"/>
</dbReference>
<dbReference type="SUPFAM" id="SSF54236">
    <property type="entry name" value="Ubiquitin-like"/>
    <property type="match status" value="2"/>
</dbReference>
<evidence type="ECO:0000256" key="5">
    <source>
        <dbReference type="ARBA" id="ARBA00022949"/>
    </source>
</evidence>
<feature type="region of interest" description="Disordered" evidence="11">
    <location>
        <begin position="332"/>
        <end position="358"/>
    </location>
</feature>
<evidence type="ECO:0000256" key="7">
    <source>
        <dbReference type="ARBA" id="ARBA00023054"/>
    </source>
</evidence>
<dbReference type="FunFam" id="2.30.42.10:FF:000032">
    <property type="entry name" value="Afadin isoform A"/>
    <property type="match status" value="1"/>
</dbReference>
<dbReference type="GO" id="GO:0034330">
    <property type="term" value="P:cell junction organization"/>
    <property type="evidence" value="ECO:0007669"/>
    <property type="project" value="UniProtKB-ARBA"/>
</dbReference>
<feature type="region of interest" description="Disordered" evidence="11">
    <location>
        <begin position="1046"/>
        <end position="1129"/>
    </location>
</feature>
<dbReference type="GO" id="GO:0050839">
    <property type="term" value="F:cell adhesion molecule binding"/>
    <property type="evidence" value="ECO:0007669"/>
    <property type="project" value="TreeGrafter"/>
</dbReference>
<evidence type="ECO:0000256" key="1">
    <source>
        <dbReference type="ARBA" id="ARBA00004536"/>
    </source>
</evidence>
<evidence type="ECO:0000313" key="15">
    <source>
        <dbReference type="Ensembl" id="ENSGWIP00000011481.1"/>
    </source>
</evidence>
<reference evidence="15" key="2">
    <citation type="submission" date="2025-09" db="UniProtKB">
        <authorList>
            <consortium name="Ensembl"/>
        </authorList>
    </citation>
    <scope>IDENTIFICATION</scope>
</reference>
<feature type="region of interest" description="Disordered" evidence="11">
    <location>
        <begin position="1530"/>
        <end position="1553"/>
    </location>
</feature>
<dbReference type="CDD" id="cd22711">
    <property type="entry name" value="FHA_AFDN"/>
    <property type="match status" value="1"/>
</dbReference>
<feature type="compositionally biased region" description="Basic and acidic residues" evidence="11">
    <location>
        <begin position="1052"/>
        <end position="1069"/>
    </location>
</feature>
<dbReference type="PROSITE" id="PS50200">
    <property type="entry name" value="RA"/>
    <property type="match status" value="2"/>
</dbReference>
<dbReference type="Gene3D" id="2.60.200.20">
    <property type="match status" value="1"/>
</dbReference>
<dbReference type="GO" id="GO:0030154">
    <property type="term" value="P:cell differentiation"/>
    <property type="evidence" value="ECO:0007669"/>
    <property type="project" value="UniProtKB-ARBA"/>
</dbReference>
<dbReference type="PANTHER" id="PTHR10398:SF2">
    <property type="entry name" value="AFADIN"/>
    <property type="match status" value="1"/>
</dbReference>
<dbReference type="PROSITE" id="PS50106">
    <property type="entry name" value="PDZ"/>
    <property type="match status" value="1"/>
</dbReference>
<dbReference type="SMART" id="SM00314">
    <property type="entry name" value="RA"/>
    <property type="match status" value="2"/>
</dbReference>
<dbReference type="SUPFAM" id="SSF49879">
    <property type="entry name" value="SMAD/FHA domain"/>
    <property type="match status" value="1"/>
</dbReference>
<evidence type="ECO:0000259" key="14">
    <source>
        <dbReference type="PROSITE" id="PS51126"/>
    </source>
</evidence>
<dbReference type="GO" id="GO:0007165">
    <property type="term" value="P:signal transduction"/>
    <property type="evidence" value="ECO:0007669"/>
    <property type="project" value="InterPro"/>
</dbReference>
<dbReference type="CDD" id="cd01781">
    <property type="entry name" value="RA2_Afadin"/>
    <property type="match status" value="1"/>
</dbReference>
<dbReference type="CDD" id="cd15471">
    <property type="entry name" value="Myo5p-like_CBD_afadin"/>
    <property type="match status" value="1"/>
</dbReference>
<protein>
    <recommendedName>
        <fullName evidence="9">Afadin</fullName>
    </recommendedName>
    <alternativeName>
        <fullName evidence="10">Afadin adherens junction formation factor</fullName>
    </alternativeName>
</protein>
<dbReference type="GO" id="GO:0007155">
    <property type="term" value="P:cell adhesion"/>
    <property type="evidence" value="ECO:0007669"/>
    <property type="project" value="UniProtKB-KW"/>
</dbReference>
<dbReference type="GO" id="GO:0032880">
    <property type="term" value="P:regulation of protein localization"/>
    <property type="evidence" value="ECO:0007669"/>
    <property type="project" value="TreeGrafter"/>
</dbReference>